<protein>
    <submittedName>
        <fullName evidence="2">Uncharacterized protein</fullName>
    </submittedName>
</protein>
<proteinExistence type="predicted"/>
<evidence type="ECO:0000313" key="2">
    <source>
        <dbReference type="EMBL" id="TVX97904.1"/>
    </source>
</evidence>
<dbReference type="AlphaFoldDB" id="A0A559JDF4"/>
<organism evidence="2 3">
    <name type="scientific">Paenibacillus cremeus</name>
    <dbReference type="NCBI Taxonomy" id="2163881"/>
    <lineage>
        <taxon>Bacteria</taxon>
        <taxon>Bacillati</taxon>
        <taxon>Bacillota</taxon>
        <taxon>Bacilli</taxon>
        <taxon>Bacillales</taxon>
        <taxon>Paenibacillaceae</taxon>
        <taxon>Paenibacillus</taxon>
    </lineage>
</organism>
<sequence length="130" mass="13792">MLINAVLFTSAGLMGFSMQGTSLGNGIKRAMEGLAHHLFLLFAISVVLIIIAVTVVGIHPMVIVTALVIQMNAHELGTTNHVLAVLLMLGWSISSVLSPVNPLNMLVSRLSGVTTELRRGSGTTEFTQPL</sequence>
<keyword evidence="3" id="KW-1185">Reference proteome</keyword>
<name>A0A559JDF4_9BACL</name>
<accession>A0A559JDF4</accession>
<dbReference type="EMBL" id="VNJI01000098">
    <property type="protein sequence ID" value="TVX97904.1"/>
    <property type="molecule type" value="Genomic_DNA"/>
</dbReference>
<evidence type="ECO:0000256" key="1">
    <source>
        <dbReference type="SAM" id="Phobius"/>
    </source>
</evidence>
<feature type="transmembrane region" description="Helical" evidence="1">
    <location>
        <begin position="40"/>
        <end position="69"/>
    </location>
</feature>
<evidence type="ECO:0000313" key="3">
    <source>
        <dbReference type="Proteomes" id="UP000317036"/>
    </source>
</evidence>
<gene>
    <name evidence="2" type="ORF">FPZ49_34785</name>
</gene>
<keyword evidence="1" id="KW-0472">Membrane</keyword>
<keyword evidence="1" id="KW-0812">Transmembrane</keyword>
<feature type="transmembrane region" description="Helical" evidence="1">
    <location>
        <begin position="81"/>
        <end position="100"/>
    </location>
</feature>
<reference evidence="2 3" key="1">
    <citation type="submission" date="2019-07" db="EMBL/GenBank/DDBJ databases">
        <authorList>
            <person name="Kim J."/>
        </authorList>
    </citation>
    <scope>NUCLEOTIDE SEQUENCE [LARGE SCALE GENOMIC DNA]</scope>
    <source>
        <strain evidence="2 3">JC52</strain>
    </source>
</reference>
<keyword evidence="1" id="KW-1133">Transmembrane helix</keyword>
<dbReference type="Proteomes" id="UP000317036">
    <property type="component" value="Unassembled WGS sequence"/>
</dbReference>
<comment type="caution">
    <text evidence="2">The sequence shown here is derived from an EMBL/GenBank/DDBJ whole genome shotgun (WGS) entry which is preliminary data.</text>
</comment>